<sequence>MTMLRMNRRHFLGVSGSAAIAACLPGQAVIANAFAEVPTGKSLHGLSAFGELKYGSDFTHFDYTSPDAPKGGTFRFAPASWTWNQNTQTFNTLSTFTFKGDAPPRMELTYDSLMVPALDEPDSVYGLLAESVTLSKDRRACTFKLRKEARFHDGSPITAKDVLFTYTVLKEKGHPLIRQSLAGLEKVELTGKNDIRMRFATDRGPNAILDAVVLPILSETWFKDRDFEATTMEPVLGSGAYKVGNFTAGQFIEYDRVEDYWAKDLPVRRGSSHFDRIHIEFFRDRQPEFEAFKKGDIDFRSESVSKNWATGYDFPAIQEKKIIKRTFPKEKSPLMQAWALNQRRERFRDPRVREAISLCFDFEWTNKNLFFDTYERSQSSFNGSDFQARGLPTPDELKVLERYRGKLPDAVFGEAVIMPVSDGTGRDRAQFGKAVKLMEEAGFERRNGQFHDKDGAKFALEILSDSEAFTRVYNPFIQKLRAIGIDANLRLVDASQYQARMQDFQFDMVGIAMLFGATPTSESLSSMFGSQAAKTPGSYNLPGTADPVIDALIDDAGKVTTRDDLVATIRVLDRYLRIRRDWIPNWTTANHLVAYWDRFGFKEPKPDYGFPVETLWWIEEEKAKVVGKP</sequence>
<dbReference type="Proteomes" id="UP000574931">
    <property type="component" value="Unassembled WGS sequence"/>
</dbReference>
<dbReference type="EMBL" id="JABFCY010000001">
    <property type="protein sequence ID" value="NNU59109.1"/>
    <property type="molecule type" value="Genomic_DNA"/>
</dbReference>
<feature type="signal peptide" evidence="6">
    <location>
        <begin position="1"/>
        <end position="21"/>
    </location>
</feature>
<evidence type="ECO:0000256" key="5">
    <source>
        <dbReference type="ARBA" id="ARBA00022764"/>
    </source>
</evidence>
<dbReference type="PROSITE" id="PS51257">
    <property type="entry name" value="PROKAR_LIPOPROTEIN"/>
    <property type="match status" value="1"/>
</dbReference>
<evidence type="ECO:0000256" key="1">
    <source>
        <dbReference type="ARBA" id="ARBA00004418"/>
    </source>
</evidence>
<accession>A0A849KKP4</accession>
<evidence type="ECO:0000256" key="2">
    <source>
        <dbReference type="ARBA" id="ARBA00005695"/>
    </source>
</evidence>
<gene>
    <name evidence="8" type="ORF">HKX02_02410</name>
</gene>
<dbReference type="RefSeq" id="WP_171316932.1">
    <property type="nucleotide sequence ID" value="NZ_JABFCY010000001.1"/>
</dbReference>
<dbReference type="PANTHER" id="PTHR30290">
    <property type="entry name" value="PERIPLASMIC BINDING COMPONENT OF ABC TRANSPORTER"/>
    <property type="match status" value="1"/>
</dbReference>
<dbReference type="Gene3D" id="3.40.190.10">
    <property type="entry name" value="Periplasmic binding protein-like II"/>
    <property type="match status" value="1"/>
</dbReference>
<dbReference type="InterPro" id="IPR006311">
    <property type="entry name" value="TAT_signal"/>
</dbReference>
<dbReference type="GO" id="GO:0015833">
    <property type="term" value="P:peptide transport"/>
    <property type="evidence" value="ECO:0007669"/>
    <property type="project" value="TreeGrafter"/>
</dbReference>
<evidence type="ECO:0000256" key="3">
    <source>
        <dbReference type="ARBA" id="ARBA00022448"/>
    </source>
</evidence>
<dbReference type="InterPro" id="IPR030678">
    <property type="entry name" value="Peptide/Ni-bd"/>
</dbReference>
<dbReference type="GO" id="GO:0043190">
    <property type="term" value="C:ATP-binding cassette (ABC) transporter complex"/>
    <property type="evidence" value="ECO:0007669"/>
    <property type="project" value="InterPro"/>
</dbReference>
<dbReference type="InterPro" id="IPR000914">
    <property type="entry name" value="SBP_5_dom"/>
</dbReference>
<dbReference type="GO" id="GO:0042884">
    <property type="term" value="P:microcin transport"/>
    <property type="evidence" value="ECO:0007669"/>
    <property type="project" value="TreeGrafter"/>
</dbReference>
<reference evidence="8 9" key="1">
    <citation type="submission" date="2020-05" db="EMBL/GenBank/DDBJ databases">
        <title>Draft Genome Sequence of Ochrobactrum soli Isolated from Stable Fly Gut.</title>
        <authorList>
            <person name="Pileggi M.T."/>
            <person name="Vazhakkala L.J."/>
            <person name="Wong C.N."/>
        </authorList>
    </citation>
    <scope>NUCLEOTIDE SEQUENCE [LARGE SCALE GENOMIC DNA]</scope>
    <source>
        <strain evidence="8 9">MTP-C0764</strain>
    </source>
</reference>
<feature type="chain" id="PRO_5032747422" evidence="6">
    <location>
        <begin position="22"/>
        <end position="629"/>
    </location>
</feature>
<evidence type="ECO:0000313" key="9">
    <source>
        <dbReference type="Proteomes" id="UP000574931"/>
    </source>
</evidence>
<evidence type="ECO:0000259" key="7">
    <source>
        <dbReference type="Pfam" id="PF00496"/>
    </source>
</evidence>
<comment type="caution">
    <text evidence="8">The sequence shown here is derived from an EMBL/GenBank/DDBJ whole genome shotgun (WGS) entry which is preliminary data.</text>
</comment>
<evidence type="ECO:0000256" key="6">
    <source>
        <dbReference type="SAM" id="SignalP"/>
    </source>
</evidence>
<keyword evidence="4 6" id="KW-0732">Signal</keyword>
<dbReference type="GO" id="GO:0030288">
    <property type="term" value="C:outer membrane-bounded periplasmic space"/>
    <property type="evidence" value="ECO:0007669"/>
    <property type="project" value="TreeGrafter"/>
</dbReference>
<keyword evidence="5" id="KW-0574">Periplasm</keyword>
<organism evidence="8 9">
    <name type="scientific">Ochrobactrum soli</name>
    <dbReference type="NCBI Taxonomy" id="2448455"/>
    <lineage>
        <taxon>Bacteria</taxon>
        <taxon>Pseudomonadati</taxon>
        <taxon>Pseudomonadota</taxon>
        <taxon>Alphaproteobacteria</taxon>
        <taxon>Hyphomicrobiales</taxon>
        <taxon>Brucellaceae</taxon>
        <taxon>Brucella/Ochrobactrum group</taxon>
        <taxon>Ochrobactrum</taxon>
    </lineage>
</organism>
<comment type="similarity">
    <text evidence="2">Belongs to the bacterial solute-binding protein 5 family.</text>
</comment>
<feature type="domain" description="Solute-binding protein family 5" evidence="7">
    <location>
        <begin position="124"/>
        <end position="533"/>
    </location>
</feature>
<dbReference type="GO" id="GO:1904680">
    <property type="term" value="F:peptide transmembrane transporter activity"/>
    <property type="evidence" value="ECO:0007669"/>
    <property type="project" value="TreeGrafter"/>
</dbReference>
<keyword evidence="3" id="KW-0813">Transport</keyword>
<evidence type="ECO:0000313" key="8">
    <source>
        <dbReference type="EMBL" id="NNU59109.1"/>
    </source>
</evidence>
<dbReference type="AlphaFoldDB" id="A0A849KKP4"/>
<dbReference type="CDD" id="cd08497">
    <property type="entry name" value="MbnE-like"/>
    <property type="match status" value="1"/>
</dbReference>
<proteinExistence type="inferred from homology"/>
<protein>
    <submittedName>
        <fullName evidence="8">ABC transporter substrate-binding protein</fullName>
    </submittedName>
</protein>
<dbReference type="PROSITE" id="PS51318">
    <property type="entry name" value="TAT"/>
    <property type="match status" value="1"/>
</dbReference>
<dbReference type="InterPro" id="IPR039424">
    <property type="entry name" value="SBP_5"/>
</dbReference>
<keyword evidence="9" id="KW-1185">Reference proteome</keyword>
<dbReference type="Pfam" id="PF00496">
    <property type="entry name" value="SBP_bac_5"/>
    <property type="match status" value="1"/>
</dbReference>
<dbReference type="PANTHER" id="PTHR30290:SF64">
    <property type="entry name" value="ABC TRANSPORTER PERIPLASMIC BINDING PROTEIN"/>
    <property type="match status" value="1"/>
</dbReference>
<evidence type="ECO:0000256" key="4">
    <source>
        <dbReference type="ARBA" id="ARBA00022729"/>
    </source>
</evidence>
<dbReference type="SUPFAM" id="SSF53850">
    <property type="entry name" value="Periplasmic binding protein-like II"/>
    <property type="match status" value="1"/>
</dbReference>
<dbReference type="PIRSF" id="PIRSF002741">
    <property type="entry name" value="MppA"/>
    <property type="match status" value="1"/>
</dbReference>
<name>A0A849KKP4_9HYPH</name>
<comment type="subcellular location">
    <subcellularLocation>
        <location evidence="1">Periplasm</location>
    </subcellularLocation>
</comment>
<dbReference type="Gene3D" id="3.10.105.10">
    <property type="entry name" value="Dipeptide-binding Protein, Domain 3"/>
    <property type="match status" value="1"/>
</dbReference>